<dbReference type="Pfam" id="PF19954">
    <property type="entry name" value="EAD10"/>
    <property type="match status" value="1"/>
</dbReference>
<dbReference type="PRINTS" id="PR00381">
    <property type="entry name" value="KINESINLIGHT"/>
</dbReference>
<dbReference type="Proteomes" id="UP000753908">
    <property type="component" value="Unassembled WGS sequence"/>
</dbReference>
<evidence type="ECO:0000256" key="10">
    <source>
        <dbReference type="PROSITE-ProRule" id="PRU00339"/>
    </source>
</evidence>
<evidence type="ECO:0000256" key="5">
    <source>
        <dbReference type="ARBA" id="ARBA00022737"/>
    </source>
</evidence>
<evidence type="ECO:0000256" key="4">
    <source>
        <dbReference type="ARBA" id="ARBA00022701"/>
    </source>
</evidence>
<comment type="similarity">
    <text evidence="2">Belongs to the kinesin light chain family.</text>
</comment>
<feature type="repeat" description="TPR" evidence="10">
    <location>
        <begin position="691"/>
        <end position="724"/>
    </location>
</feature>
<feature type="domain" description="NB-ARC" evidence="11">
    <location>
        <begin position="112"/>
        <end position="267"/>
    </location>
</feature>
<reference evidence="13" key="2">
    <citation type="journal article" date="2022" name="Microbiol. Resour. Announc.">
        <title>Metagenome Sequencing to Explore Phylogenomics of Terrestrial Cyanobacteria.</title>
        <authorList>
            <person name="Ward R.D."/>
            <person name="Stajich J.E."/>
            <person name="Johansen J.R."/>
            <person name="Huntemann M."/>
            <person name="Clum A."/>
            <person name="Foster B."/>
            <person name="Foster B."/>
            <person name="Roux S."/>
            <person name="Palaniappan K."/>
            <person name="Varghese N."/>
            <person name="Mukherjee S."/>
            <person name="Reddy T.B.K."/>
            <person name="Daum C."/>
            <person name="Copeland A."/>
            <person name="Chen I.A."/>
            <person name="Ivanova N.N."/>
            <person name="Kyrpides N.C."/>
            <person name="Shapiro N."/>
            <person name="Eloe-Fadrosh E.A."/>
            <person name="Pietrasiak N."/>
        </authorList>
    </citation>
    <scope>NUCLEOTIDE SEQUENCE</scope>
    <source>
        <strain evidence="13">CPER-KK1</strain>
    </source>
</reference>
<dbReference type="Pfam" id="PF13424">
    <property type="entry name" value="TPR_12"/>
    <property type="match status" value="5"/>
</dbReference>
<keyword evidence="7" id="KW-0175">Coiled coil</keyword>
<evidence type="ECO:0000256" key="9">
    <source>
        <dbReference type="ARBA" id="ARBA00023212"/>
    </source>
</evidence>
<evidence type="ECO:0000259" key="12">
    <source>
        <dbReference type="Pfam" id="PF19954"/>
    </source>
</evidence>
<keyword evidence="8" id="KW-0505">Motor protein</keyword>
<feature type="domain" description="Effector-associated" evidence="12">
    <location>
        <begin position="1"/>
        <end position="85"/>
    </location>
</feature>
<comment type="caution">
    <text evidence="13">The sequence shown here is derived from an EMBL/GenBank/DDBJ whole genome shotgun (WGS) entry which is preliminary data.</text>
</comment>
<gene>
    <name evidence="13" type="ORF">KME25_28365</name>
</gene>
<evidence type="ECO:0000256" key="3">
    <source>
        <dbReference type="ARBA" id="ARBA00022490"/>
    </source>
</evidence>
<keyword evidence="3" id="KW-0963">Cytoplasm</keyword>
<organism evidence="13 14">
    <name type="scientific">Symplocastrum torsivum CPER-KK1</name>
    <dbReference type="NCBI Taxonomy" id="450513"/>
    <lineage>
        <taxon>Bacteria</taxon>
        <taxon>Bacillati</taxon>
        <taxon>Cyanobacteriota</taxon>
        <taxon>Cyanophyceae</taxon>
        <taxon>Oscillatoriophycideae</taxon>
        <taxon>Oscillatoriales</taxon>
        <taxon>Microcoleaceae</taxon>
        <taxon>Symplocastrum</taxon>
    </lineage>
</organism>
<protein>
    <submittedName>
        <fullName evidence="13">Tetratricopeptide repeat protein</fullName>
    </submittedName>
</protein>
<dbReference type="PROSITE" id="PS50005">
    <property type="entry name" value="TPR"/>
    <property type="match status" value="4"/>
</dbReference>
<dbReference type="PANTHER" id="PTHR45783">
    <property type="entry name" value="KINESIN LIGHT CHAIN"/>
    <property type="match status" value="1"/>
</dbReference>
<dbReference type="InterPro" id="IPR002151">
    <property type="entry name" value="Kinesin_light"/>
</dbReference>
<feature type="repeat" description="TPR" evidence="10">
    <location>
        <begin position="984"/>
        <end position="1017"/>
    </location>
</feature>
<dbReference type="SMART" id="SM00028">
    <property type="entry name" value="TPR"/>
    <property type="match status" value="16"/>
</dbReference>
<dbReference type="GO" id="GO:0005874">
    <property type="term" value="C:microtubule"/>
    <property type="evidence" value="ECO:0007669"/>
    <property type="project" value="UniProtKB-KW"/>
</dbReference>
<comment type="subcellular location">
    <subcellularLocation>
        <location evidence="1">Cytoplasm</location>
        <location evidence="1">Cytoskeleton</location>
    </subcellularLocation>
</comment>
<dbReference type="GO" id="GO:0005871">
    <property type="term" value="C:kinesin complex"/>
    <property type="evidence" value="ECO:0007669"/>
    <property type="project" value="InterPro"/>
</dbReference>
<dbReference type="GO" id="GO:0043531">
    <property type="term" value="F:ADP binding"/>
    <property type="evidence" value="ECO:0007669"/>
    <property type="project" value="InterPro"/>
</dbReference>
<dbReference type="Pfam" id="PF00931">
    <property type="entry name" value="NB-ARC"/>
    <property type="match status" value="1"/>
</dbReference>
<dbReference type="PANTHER" id="PTHR45783:SF3">
    <property type="entry name" value="KINESIN LIGHT CHAIN"/>
    <property type="match status" value="1"/>
</dbReference>
<evidence type="ECO:0000256" key="8">
    <source>
        <dbReference type="ARBA" id="ARBA00023175"/>
    </source>
</evidence>
<reference evidence="13" key="1">
    <citation type="submission" date="2021-05" db="EMBL/GenBank/DDBJ databases">
        <authorList>
            <person name="Pietrasiak N."/>
            <person name="Ward R."/>
            <person name="Stajich J.E."/>
            <person name="Kurbessoian T."/>
        </authorList>
    </citation>
    <scope>NUCLEOTIDE SEQUENCE</scope>
    <source>
        <strain evidence="13">CPER-KK1</strain>
    </source>
</reference>
<dbReference type="GO" id="GO:0007018">
    <property type="term" value="P:microtubule-based movement"/>
    <property type="evidence" value="ECO:0007669"/>
    <property type="project" value="TreeGrafter"/>
</dbReference>
<evidence type="ECO:0000256" key="7">
    <source>
        <dbReference type="ARBA" id="ARBA00023054"/>
    </source>
</evidence>
<keyword evidence="5" id="KW-0677">Repeat</keyword>
<keyword evidence="6 10" id="KW-0802">TPR repeat</keyword>
<dbReference type="SUPFAM" id="SSF48452">
    <property type="entry name" value="TPR-like"/>
    <property type="match status" value="4"/>
</dbReference>
<accession>A0A951UCD6</accession>
<dbReference type="InterPro" id="IPR019734">
    <property type="entry name" value="TPR_rpt"/>
</dbReference>
<dbReference type="AlphaFoldDB" id="A0A951UCD6"/>
<dbReference type="InterPro" id="IPR002182">
    <property type="entry name" value="NB-ARC"/>
</dbReference>
<keyword evidence="9" id="KW-0206">Cytoskeleton</keyword>
<dbReference type="Gene3D" id="3.40.50.300">
    <property type="entry name" value="P-loop containing nucleotide triphosphate hydrolases"/>
    <property type="match status" value="1"/>
</dbReference>
<evidence type="ECO:0000256" key="6">
    <source>
        <dbReference type="ARBA" id="ARBA00022803"/>
    </source>
</evidence>
<sequence length="1181" mass="135838">MPLPDDLSTILDRIKNGEQTEADIAALRQLLSANDAASEGLRQHQIALQLGKYNVNIGQGQDIQIGDRFYVEWNEEAIQALIQVVRKQLPTPATGIPENLPRSGVVQFVGRERELETLHQQLQENERVAVSAIAGMGGVGKTELALQYAIKYKQDYSGGICWIQGRGADIGTQIVQFARSRLQLNPPEDLNLPDQVGFCWMHWQPGKVLAVLDDVNNYDAIKSYLPPIDHRFKVLITTQLQLGKSIKKLELNVLDETKALILLESLVEVERIQAESEAAKELCAWLGYLPLGLELVGRYLDRRRGLSLAEMLVHLKEKRLQARALQHSYTDMTSELGVGAAFELTWDMLDEPTRCLGCLLSLFAQAPIPWFLLAAMMETEEELWELQEDRTDLVEWHLLQCLDEETYRLHELIREFLREKLEHSDWVDDLKQTFANFMVVLAHHIPYTLDYEALSGIAPTIPHLKEAAEIYSEFFSDEDLIYPFRGLGRFYESQELYKSAEHWYERCLTVSQERLGSQHPDVATSLNNLAQVYIDQSRYGKAESLYLESLDILQRTLGEEHLRTTRTFMNLGMLYGRLNRFREAEELCQKALELNKKILGEEDPDVAKSLDNLATLYRMQGRFSESETLCLQALEIHKRALGEDHLDIETNLGNLAALYYAQGRHSEAETMWLDAIDLKRRLLGEHHPNVAGSLTELATLYSQQGRYAEAEPLYLQAIELRKQYREEAHADLALNLSSTATLYAEQGRYSEAEALYLHSLTLRKSLWGEENIDIATNLSKLAILYRRQGRYSEAESLCTQSIDLYKRLLGEEHSYVAKALNDLGSIYYAQGRFNEAETLYRLAVKIVDCESEGVLDSYDILTNLASCFYIQGKYSEAESLHNRVLAYFESRQLDKHPNKAIILNNLGLIYSLMERHIEAEAIYIQALEIWREAFGEEHPDIAMCWDNLATLHRQQGHYEQSESLYLKALKIRTHFFGEIHPDVAVNLNNLAFLYGELGRYDEAESLYLKSLEIDQRLLAEEHPSIATCLDNLGSLYQEQGRYEEAERLQVQALGIYRRTLGEQHHDTVICLSNLAKLYYSQKRFNEAEPLYLQVLRFTEQQSGADSIDVAMYSDYLTSLYISQKRYEEASSVCTRVLEICEQKLGKDHHRTLATHRNLIYIQFQLYLKRWQRKLARLIWRL</sequence>
<dbReference type="InterPro" id="IPR011990">
    <property type="entry name" value="TPR-like_helical_dom_sf"/>
</dbReference>
<evidence type="ECO:0000313" key="13">
    <source>
        <dbReference type="EMBL" id="MBW4548323.1"/>
    </source>
</evidence>
<dbReference type="GO" id="GO:0005737">
    <property type="term" value="C:cytoplasm"/>
    <property type="evidence" value="ECO:0007669"/>
    <property type="project" value="TreeGrafter"/>
</dbReference>
<name>A0A951UCD6_9CYAN</name>
<dbReference type="GO" id="GO:0019894">
    <property type="term" value="F:kinesin binding"/>
    <property type="evidence" value="ECO:0007669"/>
    <property type="project" value="TreeGrafter"/>
</dbReference>
<keyword evidence="4" id="KW-0493">Microtubule</keyword>
<evidence type="ECO:0000256" key="2">
    <source>
        <dbReference type="ARBA" id="ARBA00009622"/>
    </source>
</evidence>
<dbReference type="InterPro" id="IPR045429">
    <property type="entry name" value="EAD10"/>
</dbReference>
<evidence type="ECO:0000313" key="14">
    <source>
        <dbReference type="Proteomes" id="UP000753908"/>
    </source>
</evidence>
<evidence type="ECO:0000259" key="11">
    <source>
        <dbReference type="Pfam" id="PF00931"/>
    </source>
</evidence>
<dbReference type="SUPFAM" id="SSF52540">
    <property type="entry name" value="P-loop containing nucleoside triphosphate hydrolases"/>
    <property type="match status" value="1"/>
</dbReference>
<evidence type="ECO:0000256" key="1">
    <source>
        <dbReference type="ARBA" id="ARBA00004245"/>
    </source>
</evidence>
<feature type="repeat" description="TPR" evidence="10">
    <location>
        <begin position="817"/>
        <end position="850"/>
    </location>
</feature>
<feature type="repeat" description="TPR" evidence="10">
    <location>
        <begin position="565"/>
        <end position="598"/>
    </location>
</feature>
<proteinExistence type="inferred from homology"/>
<dbReference type="Gene3D" id="1.25.40.10">
    <property type="entry name" value="Tetratricopeptide repeat domain"/>
    <property type="match status" value="4"/>
</dbReference>
<dbReference type="EMBL" id="JAHHIF010000059">
    <property type="protein sequence ID" value="MBW4548323.1"/>
    <property type="molecule type" value="Genomic_DNA"/>
</dbReference>
<dbReference type="InterPro" id="IPR027417">
    <property type="entry name" value="P-loop_NTPase"/>
</dbReference>
<dbReference type="Pfam" id="PF13374">
    <property type="entry name" value="TPR_10"/>
    <property type="match status" value="4"/>
</dbReference>